<dbReference type="GO" id="GO:0003676">
    <property type="term" value="F:nucleic acid binding"/>
    <property type="evidence" value="ECO:0007669"/>
    <property type="project" value="InterPro"/>
</dbReference>
<dbReference type="OrthoDB" id="688231at2759"/>
<dbReference type="GO" id="GO:0008408">
    <property type="term" value="F:3'-5' exonuclease activity"/>
    <property type="evidence" value="ECO:0007669"/>
    <property type="project" value="TreeGrafter"/>
</dbReference>
<sequence>MTHELQKKMYDRTTYDMVNELKAMFQTHAIQELFMQLNACKIYEGQSLSSHVLKMKRYINKLELLGHHMPHVLAVNTIMDTGKRNFPSYFVELKNVKQDEASNKLGLFMIELFAVAPNFSDTGKRNFPSYFVELKNGKQDEASNKLGLFMIELFAVAPNFSLCVGRNCVIFKIMHAPFIPDSLVNFLSNPSYTFVGVGVENDVQKLCGDYGIEVGRIEDIRDLAFEKFDAKELRNAGLKGLTHWVAYACVDAYLSFEIGRSLIYGD</sequence>
<dbReference type="AlphaFoldDB" id="A0A2U1QCQ8"/>
<dbReference type="STRING" id="35608.A0A2U1QCQ8"/>
<name>A0A2U1QCQ8_ARTAN</name>
<dbReference type="PANTHER" id="PTHR13620:SF105">
    <property type="entry name" value="OS01G0737700 PROTEIN"/>
    <property type="match status" value="1"/>
</dbReference>
<dbReference type="PANTHER" id="PTHR13620">
    <property type="entry name" value="3-5 EXONUCLEASE"/>
    <property type="match status" value="1"/>
</dbReference>
<evidence type="ECO:0000256" key="2">
    <source>
        <dbReference type="ARBA" id="ARBA00022801"/>
    </source>
</evidence>
<accession>A0A2U1QCQ8</accession>
<keyword evidence="4" id="KW-1185">Reference proteome</keyword>
<dbReference type="GO" id="GO:0005634">
    <property type="term" value="C:nucleus"/>
    <property type="evidence" value="ECO:0007669"/>
    <property type="project" value="TreeGrafter"/>
</dbReference>
<gene>
    <name evidence="3" type="ORF">CTI12_AA046430</name>
</gene>
<protein>
    <submittedName>
        <fullName evidence="3">Ribonuclease H-like domain-containing protein</fullName>
    </submittedName>
</protein>
<dbReference type="EMBL" id="PKPP01000217">
    <property type="protein sequence ID" value="PWA95799.1"/>
    <property type="molecule type" value="Genomic_DNA"/>
</dbReference>
<dbReference type="GO" id="GO:0005737">
    <property type="term" value="C:cytoplasm"/>
    <property type="evidence" value="ECO:0007669"/>
    <property type="project" value="TreeGrafter"/>
</dbReference>
<proteinExistence type="predicted"/>
<dbReference type="InterPro" id="IPR012337">
    <property type="entry name" value="RNaseH-like_sf"/>
</dbReference>
<dbReference type="Gene3D" id="3.30.420.10">
    <property type="entry name" value="Ribonuclease H-like superfamily/Ribonuclease H"/>
    <property type="match status" value="1"/>
</dbReference>
<dbReference type="InterPro" id="IPR051132">
    <property type="entry name" value="3-5_Exonuclease_domain"/>
</dbReference>
<organism evidence="3 4">
    <name type="scientific">Artemisia annua</name>
    <name type="common">Sweet wormwood</name>
    <dbReference type="NCBI Taxonomy" id="35608"/>
    <lineage>
        <taxon>Eukaryota</taxon>
        <taxon>Viridiplantae</taxon>
        <taxon>Streptophyta</taxon>
        <taxon>Embryophyta</taxon>
        <taxon>Tracheophyta</taxon>
        <taxon>Spermatophyta</taxon>
        <taxon>Magnoliopsida</taxon>
        <taxon>eudicotyledons</taxon>
        <taxon>Gunneridae</taxon>
        <taxon>Pentapetalae</taxon>
        <taxon>asterids</taxon>
        <taxon>campanulids</taxon>
        <taxon>Asterales</taxon>
        <taxon>Asteraceae</taxon>
        <taxon>Asteroideae</taxon>
        <taxon>Anthemideae</taxon>
        <taxon>Artemisiinae</taxon>
        <taxon>Artemisia</taxon>
    </lineage>
</organism>
<evidence type="ECO:0000256" key="1">
    <source>
        <dbReference type="ARBA" id="ARBA00022722"/>
    </source>
</evidence>
<comment type="caution">
    <text evidence="3">The sequence shown here is derived from an EMBL/GenBank/DDBJ whole genome shotgun (WGS) entry which is preliminary data.</text>
</comment>
<dbReference type="Proteomes" id="UP000245207">
    <property type="component" value="Unassembled WGS sequence"/>
</dbReference>
<dbReference type="SUPFAM" id="SSF53098">
    <property type="entry name" value="Ribonuclease H-like"/>
    <property type="match status" value="1"/>
</dbReference>
<reference evidence="3 4" key="1">
    <citation type="journal article" date="2018" name="Mol. Plant">
        <title>The genome of Artemisia annua provides insight into the evolution of Asteraceae family and artemisinin biosynthesis.</title>
        <authorList>
            <person name="Shen Q."/>
            <person name="Zhang L."/>
            <person name="Liao Z."/>
            <person name="Wang S."/>
            <person name="Yan T."/>
            <person name="Shi P."/>
            <person name="Liu M."/>
            <person name="Fu X."/>
            <person name="Pan Q."/>
            <person name="Wang Y."/>
            <person name="Lv Z."/>
            <person name="Lu X."/>
            <person name="Zhang F."/>
            <person name="Jiang W."/>
            <person name="Ma Y."/>
            <person name="Chen M."/>
            <person name="Hao X."/>
            <person name="Li L."/>
            <person name="Tang Y."/>
            <person name="Lv G."/>
            <person name="Zhou Y."/>
            <person name="Sun X."/>
            <person name="Brodelius P.E."/>
            <person name="Rose J.K.C."/>
            <person name="Tang K."/>
        </authorList>
    </citation>
    <scope>NUCLEOTIDE SEQUENCE [LARGE SCALE GENOMIC DNA]</scope>
    <source>
        <strain evidence="4">cv. Huhao1</strain>
        <tissue evidence="3">Leaf</tissue>
    </source>
</reference>
<keyword evidence="1" id="KW-0540">Nuclease</keyword>
<keyword evidence="2" id="KW-0378">Hydrolase</keyword>
<evidence type="ECO:0000313" key="3">
    <source>
        <dbReference type="EMBL" id="PWA95799.1"/>
    </source>
</evidence>
<dbReference type="InterPro" id="IPR036397">
    <property type="entry name" value="RNaseH_sf"/>
</dbReference>
<evidence type="ECO:0000313" key="4">
    <source>
        <dbReference type="Proteomes" id="UP000245207"/>
    </source>
</evidence>